<dbReference type="AlphaFoldDB" id="A0A972FU62"/>
<dbReference type="CDD" id="cd14659">
    <property type="entry name" value="Imelysin-like_IPPA"/>
    <property type="match status" value="1"/>
</dbReference>
<name>A0A972FU62_9FLAO</name>
<dbReference type="Proteomes" id="UP000712080">
    <property type="component" value="Unassembled WGS sequence"/>
</dbReference>
<keyword evidence="2 3" id="KW-0732">Signal</keyword>
<keyword evidence="6" id="KW-1185">Reference proteome</keyword>
<organism evidence="5 6">
    <name type="scientific">Flavobacterium silvaticum</name>
    <dbReference type="NCBI Taxonomy" id="1852020"/>
    <lineage>
        <taxon>Bacteria</taxon>
        <taxon>Pseudomonadati</taxon>
        <taxon>Bacteroidota</taxon>
        <taxon>Flavobacteriia</taxon>
        <taxon>Flavobacteriales</taxon>
        <taxon>Flavobacteriaceae</taxon>
        <taxon>Flavobacterium</taxon>
    </lineage>
</organism>
<dbReference type="InterPro" id="IPR038352">
    <property type="entry name" value="Imelysin_sf"/>
</dbReference>
<evidence type="ECO:0000256" key="2">
    <source>
        <dbReference type="ARBA" id="ARBA00022729"/>
    </source>
</evidence>
<feature type="signal peptide" evidence="3">
    <location>
        <begin position="1"/>
        <end position="18"/>
    </location>
</feature>
<feature type="chain" id="PRO_5037110649" evidence="3">
    <location>
        <begin position="19"/>
        <end position="369"/>
    </location>
</feature>
<dbReference type="InterPro" id="IPR034984">
    <property type="entry name" value="Imelysin-like_IPPA"/>
</dbReference>
<accession>A0A972FU62</accession>
<dbReference type="Pfam" id="PF09375">
    <property type="entry name" value="Peptidase_M75"/>
    <property type="match status" value="1"/>
</dbReference>
<reference evidence="5" key="1">
    <citation type="submission" date="2020-02" db="EMBL/GenBank/DDBJ databases">
        <title>Flavobacterium sp. genome.</title>
        <authorList>
            <person name="Jung H.S."/>
            <person name="Baek J.H."/>
            <person name="Jeon C.O."/>
        </authorList>
    </citation>
    <scope>NUCLEOTIDE SEQUENCE</scope>
    <source>
        <strain evidence="5">SE-s28</strain>
    </source>
</reference>
<dbReference type="RefSeq" id="WP_169527197.1">
    <property type="nucleotide sequence ID" value="NZ_JAAMPU010000104.1"/>
</dbReference>
<feature type="domain" description="Imelysin-like" evidence="4">
    <location>
        <begin position="44"/>
        <end position="344"/>
    </location>
</feature>
<dbReference type="GO" id="GO:0030313">
    <property type="term" value="C:cell envelope"/>
    <property type="evidence" value="ECO:0007669"/>
    <property type="project" value="UniProtKB-SubCell"/>
</dbReference>
<dbReference type="Gene3D" id="1.20.1420.20">
    <property type="entry name" value="M75 peptidase, HXXE motif"/>
    <property type="match status" value="1"/>
</dbReference>
<evidence type="ECO:0000256" key="1">
    <source>
        <dbReference type="ARBA" id="ARBA00004196"/>
    </source>
</evidence>
<evidence type="ECO:0000259" key="4">
    <source>
        <dbReference type="Pfam" id="PF09375"/>
    </source>
</evidence>
<evidence type="ECO:0000313" key="5">
    <source>
        <dbReference type="EMBL" id="NMH28087.1"/>
    </source>
</evidence>
<comment type="caution">
    <text evidence="5">The sequence shown here is derived from an EMBL/GenBank/DDBJ whole genome shotgun (WGS) entry which is preliminary data.</text>
</comment>
<proteinExistence type="predicted"/>
<gene>
    <name evidence="5" type="ORF">G6047_08585</name>
</gene>
<dbReference type="EMBL" id="JAAMPU010000104">
    <property type="protein sequence ID" value="NMH28087.1"/>
    <property type="molecule type" value="Genomic_DNA"/>
</dbReference>
<evidence type="ECO:0000313" key="6">
    <source>
        <dbReference type="Proteomes" id="UP000712080"/>
    </source>
</evidence>
<comment type="subcellular location">
    <subcellularLocation>
        <location evidence="1">Cell envelope</location>
    </subcellularLocation>
</comment>
<evidence type="ECO:0000256" key="3">
    <source>
        <dbReference type="SAM" id="SignalP"/>
    </source>
</evidence>
<sequence>MRTIFGAVCLLIVLNACSSDSSGSSTTDNYDRTALLTHWADDIIVPAFENFQQKTNAQAEAALNFSNNPTQENLQILRTSWFEAYKALQSVTMYDIGQADASSFKEAVNTFPADAAGIESNVASGTYNLAPLSSYPRQGFPGLDYMINGLGSDDTEILSHYTGTDAAKYKQYLNDICTRIKTLTDAIVNDWNNGYRDTYVASNGYSVSSSVNKTTNLFTRNLEKDIRSGKIGIPAGLLSNNVPFPDKVEAYYKNDISRELYLISLKAQQDFFNGKAFGSQTNGLGLASYLDAVNAQRDGQQLSDIINAKFDAAYTAGSGLNVSFSQQIVSDNNTFIAAYDALQEVVVVTKLDLLQALNITIDYVDGDGD</sequence>
<dbReference type="InterPro" id="IPR018976">
    <property type="entry name" value="Imelysin-like"/>
</dbReference>
<protein>
    <submittedName>
        <fullName evidence="5">Imelysin family protein</fullName>
    </submittedName>
</protein>